<reference evidence="4" key="1">
    <citation type="submission" date="2015-02" db="EMBL/GenBank/DDBJ databases">
        <title>Draft Genome of Frankia sp. CpI1-S.</title>
        <authorList>
            <person name="Oshone R.T."/>
            <person name="Ngom M."/>
            <person name="Ghodhbane-Gtari F."/>
            <person name="Gtari M."/>
            <person name="Morris K."/>
            <person name="Thomas K."/>
            <person name="Sen A."/>
            <person name="Tisa L.S."/>
        </authorList>
    </citation>
    <scope>NUCLEOTIDE SEQUENCE [LARGE SCALE GENOMIC DNA]</scope>
    <source>
        <strain evidence="4">CpI1-S</strain>
    </source>
</reference>
<sequence>MTDGPGWAAPGTSSPPGDGSAGPSWGAPLPHDGWGRPDQPAGQPPVPVDAPPPGGPPGWHGPPQGGPPGRYGPPPGPPGPWRWGAAAPKPGIIPLRPLALGEILDGTFATIRANPGATIGVTVASATVVETISTVVAITTENASTAVSALGIIASFALDLILGLFLSGVLSVVVSEATLGSRIGPTEAVRRVAPRLGGLFALTVIVTVAVALGLVALLVGAVVVGVYLGLATPAYVLEGGGVRQALRRSVAIVRGSWWRSLGILLLSTLVAFMLSAILTAVTVVILESSDVFGDFLNGDLTVTGHIVQGIGELLATTISTPIVSGTVVLLYIDLRIRREGLDVTLAEAARARAAGMGTPG</sequence>
<accession>A0A0D8BI03</accession>
<dbReference type="RefSeq" id="WP_044884612.1">
    <property type="nucleotide sequence ID" value="NZ_JYFN01000011.1"/>
</dbReference>
<dbReference type="Proteomes" id="UP000032545">
    <property type="component" value="Unassembled WGS sequence"/>
</dbReference>
<evidence type="ECO:0000256" key="1">
    <source>
        <dbReference type="SAM" id="MobiDB-lite"/>
    </source>
</evidence>
<dbReference type="EMBL" id="JYFN01000011">
    <property type="protein sequence ID" value="KJE23751.1"/>
    <property type="molecule type" value="Genomic_DNA"/>
</dbReference>
<keyword evidence="4" id="KW-1185">Reference proteome</keyword>
<dbReference type="PATRIC" id="fig|1502723.3.peg.666"/>
<name>A0A0D8BI03_9ACTN</name>
<feature type="transmembrane region" description="Helical" evidence="2">
    <location>
        <begin position="263"/>
        <end position="286"/>
    </location>
</feature>
<dbReference type="OrthoDB" id="121140at2"/>
<dbReference type="AlphaFoldDB" id="A0A0D8BI03"/>
<evidence type="ECO:0000313" key="3">
    <source>
        <dbReference type="EMBL" id="KJE23751.1"/>
    </source>
</evidence>
<proteinExistence type="predicted"/>
<feature type="transmembrane region" description="Helical" evidence="2">
    <location>
        <begin position="224"/>
        <end position="242"/>
    </location>
</feature>
<feature type="compositionally biased region" description="Low complexity" evidence="1">
    <location>
        <begin position="8"/>
        <end position="28"/>
    </location>
</feature>
<feature type="region of interest" description="Disordered" evidence="1">
    <location>
        <begin position="1"/>
        <end position="85"/>
    </location>
</feature>
<gene>
    <name evidence="3" type="ORF">FF36_01936</name>
</gene>
<feature type="transmembrane region" description="Helical" evidence="2">
    <location>
        <begin position="196"/>
        <end position="218"/>
    </location>
</feature>
<feature type="transmembrane region" description="Helical" evidence="2">
    <location>
        <begin position="306"/>
        <end position="332"/>
    </location>
</feature>
<reference evidence="3 4" key="2">
    <citation type="journal article" date="2016" name="Genome Announc.">
        <title>Permanent Draft Genome Sequences for Two Variants of Frankia sp. Strain CpI1, the First Frankia Strain Isolated from Root Nodules of Comptonia peregrina.</title>
        <authorList>
            <person name="Oshone R."/>
            <person name="Hurst S.G.IV."/>
            <person name="Abebe-Akele F."/>
            <person name="Simpson S."/>
            <person name="Morris K."/>
            <person name="Thomas W.K."/>
            <person name="Tisa L.S."/>
        </authorList>
    </citation>
    <scope>NUCLEOTIDE SEQUENCE [LARGE SCALE GENOMIC DNA]</scope>
    <source>
        <strain evidence="4">CpI1-S</strain>
    </source>
</reference>
<evidence type="ECO:0000313" key="4">
    <source>
        <dbReference type="Proteomes" id="UP000032545"/>
    </source>
</evidence>
<protein>
    <recommendedName>
        <fullName evidence="5">Glycerophosphoryl diester phosphodiesterase membrane domain-containing protein</fullName>
    </recommendedName>
</protein>
<organism evidence="3 4">
    <name type="scientific">Frankia torreyi</name>
    <dbReference type="NCBI Taxonomy" id="1856"/>
    <lineage>
        <taxon>Bacteria</taxon>
        <taxon>Bacillati</taxon>
        <taxon>Actinomycetota</taxon>
        <taxon>Actinomycetes</taxon>
        <taxon>Frankiales</taxon>
        <taxon>Frankiaceae</taxon>
        <taxon>Frankia</taxon>
    </lineage>
</organism>
<keyword evidence="2" id="KW-0472">Membrane</keyword>
<evidence type="ECO:0000256" key="2">
    <source>
        <dbReference type="SAM" id="Phobius"/>
    </source>
</evidence>
<feature type="compositionally biased region" description="Pro residues" evidence="1">
    <location>
        <begin position="42"/>
        <end position="80"/>
    </location>
</feature>
<keyword evidence="2" id="KW-0812">Transmembrane</keyword>
<feature type="transmembrane region" description="Helical" evidence="2">
    <location>
        <begin position="149"/>
        <end position="175"/>
    </location>
</feature>
<keyword evidence="2" id="KW-1133">Transmembrane helix</keyword>
<comment type="caution">
    <text evidence="3">The sequence shown here is derived from an EMBL/GenBank/DDBJ whole genome shotgun (WGS) entry which is preliminary data.</text>
</comment>
<evidence type="ECO:0008006" key="5">
    <source>
        <dbReference type="Google" id="ProtNLM"/>
    </source>
</evidence>